<sequence length="261" mass="28219">MTRYLWSVFTKPWAGLPGNELGRLVAGLGFTGAEIPVRDTAYVTPASAEAELPKFVGQLRAEGVEPISIASELSESVFSACAEAGVPLIRIMAPLGDDGYAASVRRTRERLEEVAGFAEQYGVQVGVQQHHGRFVASSLGVLQLLNGLPRERFRVIWDAAHDILAGDDPAVTLPLVADRLAMVNLKNVIYTRTDATGDIGGAWKPWFVQATDGLANWSAVFRQLAAQNYTGPICLTGQYSDLSVSVEDRLEQDLRAARSSC</sequence>
<gene>
    <name evidence="2" type="ORF">EV138_6770</name>
</gene>
<dbReference type="SUPFAM" id="SSF51658">
    <property type="entry name" value="Xylose isomerase-like"/>
    <property type="match status" value="1"/>
</dbReference>
<keyword evidence="3" id="KW-1185">Reference proteome</keyword>
<protein>
    <submittedName>
        <fullName evidence="2">Sugar phosphate isomerase/epimerase</fullName>
    </submittedName>
</protein>
<dbReference type="PANTHER" id="PTHR12110">
    <property type="entry name" value="HYDROXYPYRUVATE ISOMERASE"/>
    <property type="match status" value="1"/>
</dbReference>
<organism evidence="2 3">
    <name type="scientific">Kribbella voronezhensis</name>
    <dbReference type="NCBI Taxonomy" id="2512212"/>
    <lineage>
        <taxon>Bacteria</taxon>
        <taxon>Bacillati</taxon>
        <taxon>Actinomycetota</taxon>
        <taxon>Actinomycetes</taxon>
        <taxon>Propionibacteriales</taxon>
        <taxon>Kribbellaceae</taxon>
        <taxon>Kribbella</taxon>
    </lineage>
</organism>
<dbReference type="AlphaFoldDB" id="A0A4R7SZE6"/>
<proteinExistence type="predicted"/>
<dbReference type="InterPro" id="IPR036237">
    <property type="entry name" value="Xyl_isomerase-like_sf"/>
</dbReference>
<feature type="domain" description="Xylose isomerase-like TIM barrel" evidence="1">
    <location>
        <begin position="24"/>
        <end position="256"/>
    </location>
</feature>
<dbReference type="Proteomes" id="UP000295151">
    <property type="component" value="Unassembled WGS sequence"/>
</dbReference>
<dbReference type="RefSeq" id="WP_133983977.1">
    <property type="nucleotide sequence ID" value="NZ_SOCE01000002.1"/>
</dbReference>
<dbReference type="OrthoDB" id="104997at2"/>
<dbReference type="EMBL" id="SOCE01000002">
    <property type="protein sequence ID" value="TDU84299.1"/>
    <property type="molecule type" value="Genomic_DNA"/>
</dbReference>
<keyword evidence="2" id="KW-0413">Isomerase</keyword>
<accession>A0A4R7SZE6</accession>
<evidence type="ECO:0000259" key="1">
    <source>
        <dbReference type="Pfam" id="PF01261"/>
    </source>
</evidence>
<evidence type="ECO:0000313" key="2">
    <source>
        <dbReference type="EMBL" id="TDU84299.1"/>
    </source>
</evidence>
<evidence type="ECO:0000313" key="3">
    <source>
        <dbReference type="Proteomes" id="UP000295151"/>
    </source>
</evidence>
<dbReference type="Pfam" id="PF01261">
    <property type="entry name" value="AP_endonuc_2"/>
    <property type="match status" value="1"/>
</dbReference>
<dbReference type="Gene3D" id="3.20.20.150">
    <property type="entry name" value="Divalent-metal-dependent TIM barrel enzymes"/>
    <property type="match status" value="1"/>
</dbReference>
<dbReference type="GO" id="GO:0016853">
    <property type="term" value="F:isomerase activity"/>
    <property type="evidence" value="ECO:0007669"/>
    <property type="project" value="UniProtKB-KW"/>
</dbReference>
<reference evidence="2 3" key="1">
    <citation type="submission" date="2019-03" db="EMBL/GenBank/DDBJ databases">
        <title>Genomic Encyclopedia of Type Strains, Phase III (KMG-III): the genomes of soil and plant-associated and newly described type strains.</title>
        <authorList>
            <person name="Whitman W."/>
        </authorList>
    </citation>
    <scope>NUCLEOTIDE SEQUENCE [LARGE SCALE GENOMIC DNA]</scope>
    <source>
        <strain evidence="2 3">VKM Ac-2575</strain>
    </source>
</reference>
<dbReference type="InterPro" id="IPR050312">
    <property type="entry name" value="IolE/XylAMocC-like"/>
</dbReference>
<dbReference type="InterPro" id="IPR013022">
    <property type="entry name" value="Xyl_isomerase-like_TIM-brl"/>
</dbReference>
<name>A0A4R7SZE6_9ACTN</name>
<dbReference type="PANTHER" id="PTHR12110:SF41">
    <property type="entry name" value="INOSOSE DEHYDRATASE"/>
    <property type="match status" value="1"/>
</dbReference>
<comment type="caution">
    <text evidence="2">The sequence shown here is derived from an EMBL/GenBank/DDBJ whole genome shotgun (WGS) entry which is preliminary data.</text>
</comment>